<dbReference type="Proteomes" id="UP000828390">
    <property type="component" value="Unassembled WGS sequence"/>
</dbReference>
<feature type="region of interest" description="Disordered" evidence="1">
    <location>
        <begin position="1"/>
        <end position="28"/>
    </location>
</feature>
<evidence type="ECO:0000313" key="3">
    <source>
        <dbReference type="Proteomes" id="UP000828390"/>
    </source>
</evidence>
<sequence>MPSKIFRSRMPWDGGSPSGIPFTPPLPPLERSRERILTGLTPTSKNLNLSLLPSAQLFSPTESHHARRRSQL</sequence>
<organism evidence="2 3">
    <name type="scientific">Dreissena polymorpha</name>
    <name type="common">Zebra mussel</name>
    <name type="synonym">Mytilus polymorpha</name>
    <dbReference type="NCBI Taxonomy" id="45954"/>
    <lineage>
        <taxon>Eukaryota</taxon>
        <taxon>Metazoa</taxon>
        <taxon>Spiralia</taxon>
        <taxon>Lophotrochozoa</taxon>
        <taxon>Mollusca</taxon>
        <taxon>Bivalvia</taxon>
        <taxon>Autobranchia</taxon>
        <taxon>Heteroconchia</taxon>
        <taxon>Euheterodonta</taxon>
        <taxon>Imparidentia</taxon>
        <taxon>Neoheterodontei</taxon>
        <taxon>Myida</taxon>
        <taxon>Dreissenoidea</taxon>
        <taxon>Dreissenidae</taxon>
        <taxon>Dreissena</taxon>
    </lineage>
</organism>
<reference evidence="2" key="2">
    <citation type="submission" date="2020-11" db="EMBL/GenBank/DDBJ databases">
        <authorList>
            <person name="McCartney M.A."/>
            <person name="Auch B."/>
            <person name="Kono T."/>
            <person name="Mallez S."/>
            <person name="Becker A."/>
            <person name="Gohl D.M."/>
            <person name="Silverstein K.A.T."/>
            <person name="Koren S."/>
            <person name="Bechman K.B."/>
            <person name="Herman A."/>
            <person name="Abrahante J.E."/>
            <person name="Garbe J."/>
        </authorList>
    </citation>
    <scope>NUCLEOTIDE SEQUENCE</scope>
    <source>
        <strain evidence="2">Duluth1</strain>
        <tissue evidence="2">Whole animal</tissue>
    </source>
</reference>
<accession>A0A9D4BY89</accession>
<dbReference type="EMBL" id="JAIWYP010000014">
    <property type="protein sequence ID" value="KAH3713214.1"/>
    <property type="molecule type" value="Genomic_DNA"/>
</dbReference>
<gene>
    <name evidence="2" type="ORF">DPMN_073000</name>
</gene>
<protein>
    <submittedName>
        <fullName evidence="2">Uncharacterized protein</fullName>
    </submittedName>
</protein>
<comment type="caution">
    <text evidence="2">The sequence shown here is derived from an EMBL/GenBank/DDBJ whole genome shotgun (WGS) entry which is preliminary data.</text>
</comment>
<name>A0A9D4BY89_DREPO</name>
<keyword evidence="3" id="KW-1185">Reference proteome</keyword>
<proteinExistence type="predicted"/>
<reference evidence="2" key="1">
    <citation type="journal article" date="2019" name="bioRxiv">
        <title>The Genome of the Zebra Mussel, Dreissena polymorpha: A Resource for Invasive Species Research.</title>
        <authorList>
            <person name="McCartney M.A."/>
            <person name="Auch B."/>
            <person name="Kono T."/>
            <person name="Mallez S."/>
            <person name="Zhang Y."/>
            <person name="Obille A."/>
            <person name="Becker A."/>
            <person name="Abrahante J.E."/>
            <person name="Garbe J."/>
            <person name="Badalamenti J.P."/>
            <person name="Herman A."/>
            <person name="Mangelson H."/>
            <person name="Liachko I."/>
            <person name="Sullivan S."/>
            <person name="Sone E.D."/>
            <person name="Koren S."/>
            <person name="Silverstein K.A.T."/>
            <person name="Beckman K.B."/>
            <person name="Gohl D.M."/>
        </authorList>
    </citation>
    <scope>NUCLEOTIDE SEQUENCE</scope>
    <source>
        <strain evidence="2">Duluth1</strain>
        <tissue evidence="2">Whole animal</tissue>
    </source>
</reference>
<evidence type="ECO:0000256" key="1">
    <source>
        <dbReference type="SAM" id="MobiDB-lite"/>
    </source>
</evidence>
<dbReference type="AlphaFoldDB" id="A0A9D4BY89"/>
<evidence type="ECO:0000313" key="2">
    <source>
        <dbReference type="EMBL" id="KAH3713214.1"/>
    </source>
</evidence>